<name>A0A8H6RBD2_9PEZI</name>
<dbReference type="InterPro" id="IPR052895">
    <property type="entry name" value="HetReg/Transcr_Mod"/>
</dbReference>
<dbReference type="EMBL" id="JABCIY010000218">
    <property type="protein sequence ID" value="KAF7188006.1"/>
    <property type="molecule type" value="Genomic_DNA"/>
</dbReference>
<dbReference type="PANTHER" id="PTHR24148">
    <property type="entry name" value="ANKYRIN REPEAT DOMAIN-CONTAINING PROTEIN 39 HOMOLOG-RELATED"/>
    <property type="match status" value="1"/>
</dbReference>
<dbReference type="InterPro" id="IPR010730">
    <property type="entry name" value="HET"/>
</dbReference>
<gene>
    <name evidence="3" type="ORF">HII31_10678</name>
</gene>
<feature type="compositionally biased region" description="Acidic residues" evidence="1">
    <location>
        <begin position="1"/>
        <end position="16"/>
    </location>
</feature>
<proteinExistence type="predicted"/>
<evidence type="ECO:0000313" key="4">
    <source>
        <dbReference type="Proteomes" id="UP000660729"/>
    </source>
</evidence>
<dbReference type="OrthoDB" id="2157530at2759"/>
<reference evidence="3" key="1">
    <citation type="submission" date="2020-04" db="EMBL/GenBank/DDBJ databases">
        <title>Draft genome resource of the tomato pathogen Pseudocercospora fuligena.</title>
        <authorList>
            <person name="Zaccaron A."/>
        </authorList>
    </citation>
    <scope>NUCLEOTIDE SEQUENCE</scope>
    <source>
        <strain evidence="3">PF001</strain>
    </source>
</reference>
<comment type="caution">
    <text evidence="3">The sequence shown here is derived from an EMBL/GenBank/DDBJ whole genome shotgun (WGS) entry which is preliminary data.</text>
</comment>
<feature type="domain" description="Heterokaryon incompatibility" evidence="2">
    <location>
        <begin position="74"/>
        <end position="210"/>
    </location>
</feature>
<feature type="region of interest" description="Disordered" evidence="1">
    <location>
        <begin position="1"/>
        <end position="38"/>
    </location>
</feature>
<evidence type="ECO:0000259" key="2">
    <source>
        <dbReference type="Pfam" id="PF06985"/>
    </source>
</evidence>
<protein>
    <submittedName>
        <fullName evidence="3">Heterokaryon incompatibility protein 6, OR allele</fullName>
    </submittedName>
</protein>
<keyword evidence="4" id="KW-1185">Reference proteome</keyword>
<organism evidence="3 4">
    <name type="scientific">Pseudocercospora fuligena</name>
    <dbReference type="NCBI Taxonomy" id="685502"/>
    <lineage>
        <taxon>Eukaryota</taxon>
        <taxon>Fungi</taxon>
        <taxon>Dikarya</taxon>
        <taxon>Ascomycota</taxon>
        <taxon>Pezizomycotina</taxon>
        <taxon>Dothideomycetes</taxon>
        <taxon>Dothideomycetidae</taxon>
        <taxon>Mycosphaerellales</taxon>
        <taxon>Mycosphaerellaceae</taxon>
        <taxon>Pseudocercospora</taxon>
    </lineage>
</organism>
<accession>A0A8H6RBD2</accession>
<evidence type="ECO:0000313" key="3">
    <source>
        <dbReference type="EMBL" id="KAF7188006.1"/>
    </source>
</evidence>
<evidence type="ECO:0000256" key="1">
    <source>
        <dbReference type="SAM" id="MobiDB-lite"/>
    </source>
</evidence>
<sequence>MENSSDSDWDPSESSDNEAYGFTDEPDQGPAQNPRIPLPNVDDIRVFTIDLDAGSDVELIGYFQRVSINNPLPYCALSYAWGKIHQAGSHLTHHVHFDGEALKITKTLYQALVRIRQMYLDEGRTDPVYKPPALWVDAICIDQDDPIERSRQVMMMGQIYASARRLLVWLEDDMPASSNVDEIRQTTDMAYASGSLLQRKYFTRMWVVQEAICAHAVQCTLLFNRFRSPVSNLAAILEDREVAFAECEQEENKGHELQLNTLMMNLLKFRRKQCSDARDRVYALKSISCDGQAVLINYSQTCESLYVALAEQWIDRGHICAMMLSAGLLDRRGQGRRALPSWVPDWRLAGYRSKHASAFMDAVAHIISKASLADNHRRNVTKASNSKDGLLLKIRGWLIPACGHYIAPLRNTLFQYLSISECIHCHLVQTDVHYHHSTGGLPATLKTMDSFFIPDQDERYFFRLGEYDAEQDSHILLHLLLCPSHDDIIKDALAGDVRFKPALQTVRLR</sequence>
<dbReference type="Proteomes" id="UP000660729">
    <property type="component" value="Unassembled WGS sequence"/>
</dbReference>
<dbReference type="AlphaFoldDB" id="A0A8H6RBD2"/>
<dbReference type="Pfam" id="PF06985">
    <property type="entry name" value="HET"/>
    <property type="match status" value="1"/>
</dbReference>
<dbReference type="PANTHER" id="PTHR24148:SF73">
    <property type="entry name" value="HET DOMAIN PROTEIN (AFU_ORTHOLOGUE AFUA_8G01020)"/>
    <property type="match status" value="1"/>
</dbReference>